<feature type="signal peptide" evidence="3">
    <location>
        <begin position="1"/>
        <end position="23"/>
    </location>
</feature>
<evidence type="ECO:0000313" key="6">
    <source>
        <dbReference type="Proteomes" id="UP000813385"/>
    </source>
</evidence>
<dbReference type="OrthoDB" id="408631at2759"/>
<dbReference type="Gene3D" id="3.40.50.1820">
    <property type="entry name" value="alpha/beta hydrolase"/>
    <property type="match status" value="1"/>
</dbReference>
<dbReference type="GO" id="GO:0016787">
    <property type="term" value="F:hydrolase activity"/>
    <property type="evidence" value="ECO:0007669"/>
    <property type="project" value="UniProtKB-KW"/>
</dbReference>
<feature type="domain" description="Carboxylesterase type B" evidence="4">
    <location>
        <begin position="36"/>
        <end position="556"/>
    </location>
</feature>
<dbReference type="SUPFAM" id="SSF53474">
    <property type="entry name" value="alpha/beta-Hydrolases"/>
    <property type="match status" value="1"/>
</dbReference>
<protein>
    <recommendedName>
        <fullName evidence="3">Carboxylic ester hydrolase</fullName>
        <ecNumber evidence="3">3.1.1.-</ecNumber>
    </recommendedName>
</protein>
<organism evidence="5 6">
    <name type="scientific">Plectosphaerella cucumerina</name>
    <dbReference type="NCBI Taxonomy" id="40658"/>
    <lineage>
        <taxon>Eukaryota</taxon>
        <taxon>Fungi</taxon>
        <taxon>Dikarya</taxon>
        <taxon>Ascomycota</taxon>
        <taxon>Pezizomycotina</taxon>
        <taxon>Sordariomycetes</taxon>
        <taxon>Hypocreomycetidae</taxon>
        <taxon>Glomerellales</taxon>
        <taxon>Plectosphaerellaceae</taxon>
        <taxon>Plectosphaerella</taxon>
    </lineage>
</organism>
<gene>
    <name evidence="5" type="ORF">B0T11DRAFT_339937</name>
</gene>
<keyword evidence="2 3" id="KW-0378">Hydrolase</keyword>
<dbReference type="InterPro" id="IPR019826">
    <property type="entry name" value="Carboxylesterase_B_AS"/>
</dbReference>
<comment type="caution">
    <text evidence="5">The sequence shown here is derived from an EMBL/GenBank/DDBJ whole genome shotgun (WGS) entry which is preliminary data.</text>
</comment>
<reference evidence="5" key="1">
    <citation type="journal article" date="2021" name="Nat. Commun.">
        <title>Genetic determinants of endophytism in the Arabidopsis root mycobiome.</title>
        <authorList>
            <person name="Mesny F."/>
            <person name="Miyauchi S."/>
            <person name="Thiergart T."/>
            <person name="Pickel B."/>
            <person name="Atanasova L."/>
            <person name="Karlsson M."/>
            <person name="Huettel B."/>
            <person name="Barry K.W."/>
            <person name="Haridas S."/>
            <person name="Chen C."/>
            <person name="Bauer D."/>
            <person name="Andreopoulos W."/>
            <person name="Pangilinan J."/>
            <person name="LaButti K."/>
            <person name="Riley R."/>
            <person name="Lipzen A."/>
            <person name="Clum A."/>
            <person name="Drula E."/>
            <person name="Henrissat B."/>
            <person name="Kohler A."/>
            <person name="Grigoriev I.V."/>
            <person name="Martin F.M."/>
            <person name="Hacquard S."/>
        </authorList>
    </citation>
    <scope>NUCLEOTIDE SEQUENCE</scope>
    <source>
        <strain evidence="5">MPI-CAGE-AT-0016</strain>
    </source>
</reference>
<dbReference type="InterPro" id="IPR029058">
    <property type="entry name" value="AB_hydrolase_fold"/>
</dbReference>
<proteinExistence type="inferred from homology"/>
<evidence type="ECO:0000313" key="5">
    <source>
        <dbReference type="EMBL" id="KAH7363316.1"/>
    </source>
</evidence>
<evidence type="ECO:0000259" key="4">
    <source>
        <dbReference type="Pfam" id="PF00135"/>
    </source>
</evidence>
<dbReference type="EMBL" id="JAGPXD010000003">
    <property type="protein sequence ID" value="KAH7363316.1"/>
    <property type="molecule type" value="Genomic_DNA"/>
</dbReference>
<dbReference type="PROSITE" id="PS00122">
    <property type="entry name" value="CARBOXYLESTERASE_B_1"/>
    <property type="match status" value="1"/>
</dbReference>
<keyword evidence="3" id="KW-0732">Signal</keyword>
<dbReference type="AlphaFoldDB" id="A0A8K0TKS9"/>
<dbReference type="InterPro" id="IPR002018">
    <property type="entry name" value="CarbesteraseB"/>
</dbReference>
<evidence type="ECO:0000256" key="3">
    <source>
        <dbReference type="RuleBase" id="RU361235"/>
    </source>
</evidence>
<dbReference type="EC" id="3.1.1.-" evidence="3"/>
<dbReference type="InterPro" id="IPR050309">
    <property type="entry name" value="Type-B_Carboxylest/Lipase"/>
</dbReference>
<name>A0A8K0TKS9_9PEZI</name>
<comment type="similarity">
    <text evidence="1 3">Belongs to the type-B carboxylesterase/lipase family.</text>
</comment>
<dbReference type="Pfam" id="PF00135">
    <property type="entry name" value="COesterase"/>
    <property type="match status" value="1"/>
</dbReference>
<keyword evidence="6" id="KW-1185">Reference proteome</keyword>
<dbReference type="PANTHER" id="PTHR11559">
    <property type="entry name" value="CARBOXYLESTERASE"/>
    <property type="match status" value="1"/>
</dbReference>
<evidence type="ECO:0000256" key="2">
    <source>
        <dbReference type="ARBA" id="ARBA00022801"/>
    </source>
</evidence>
<dbReference type="Proteomes" id="UP000813385">
    <property type="component" value="Unassembled WGS sequence"/>
</dbReference>
<accession>A0A8K0TKS9</accession>
<evidence type="ECO:0000256" key="1">
    <source>
        <dbReference type="ARBA" id="ARBA00005964"/>
    </source>
</evidence>
<feature type="chain" id="PRO_5035487820" description="Carboxylic ester hydrolase" evidence="3">
    <location>
        <begin position="24"/>
        <end position="596"/>
    </location>
</feature>
<dbReference type="PROSITE" id="PS51257">
    <property type="entry name" value="PROKAR_LIPOPROTEIN"/>
    <property type="match status" value="1"/>
</dbReference>
<sequence>MFPRNFAAAVAAVAIAAVSPSAAASCRGDPTGVTLNGTYTGNYLAEFKQDVFLGIPYAKSPRLRNPEPLTDSWTGRRSAQTYGALCPTTSPEEDLASVNATFSDDCLNLNIIRPAGIKAGDKIPVVVWIHGGSFFAGFGADHNTNTSYVIKASVENKLPIITVTINYRLGFLGFPGGREAEAAGILNLGLKDQRKALEWVQENIAGFGGDPGKVTLWGQSAGGVSIGHQILAYGGQGAEKLFRGAILVSGSAGLGTNGHLATAPQCLQGYQDILAATGCSGADDTLDCLRGVDAYELYQAGLGGILPMWWPMIDGDFIQGPSSWQIKAGHFSQDINIIVGSNSDEAIGAVQVTFPGVNSEPEVAFLLGIVFPAARPSTIQEVLAAYPDGAPAPPYSLPMDGDVFCEALRDAGFTTCGSQYRRLAGIISDAQVISKQRALSQSYAKFGGKAYSYRFDTNPTGIPIDPKILVPGFATHSAEYTYFFNFPPEYDMFDMNPPVVNISSHLQLSRGIVDKFVSFIATGDPNTFEVPFIPEWPAYSLDAPSNMVLNATESDNKINVRVEADTYREKGLAVWSKYDIELEFGSSWRPDGQQKL</sequence>